<feature type="region of interest" description="Disordered" evidence="1">
    <location>
        <begin position="21"/>
        <end position="66"/>
    </location>
</feature>
<dbReference type="Proteomes" id="UP000253729">
    <property type="component" value="Unassembled WGS sequence"/>
</dbReference>
<organism evidence="2 3">
    <name type="scientific">Aspergillus welwitschiae</name>
    <dbReference type="NCBI Taxonomy" id="1341132"/>
    <lineage>
        <taxon>Eukaryota</taxon>
        <taxon>Fungi</taxon>
        <taxon>Dikarya</taxon>
        <taxon>Ascomycota</taxon>
        <taxon>Pezizomycotina</taxon>
        <taxon>Eurotiomycetes</taxon>
        <taxon>Eurotiomycetidae</taxon>
        <taxon>Eurotiales</taxon>
        <taxon>Aspergillaceae</taxon>
        <taxon>Aspergillus</taxon>
        <taxon>Aspergillus subgen. Circumdati</taxon>
    </lineage>
</organism>
<dbReference type="AlphaFoldDB" id="A0A3F3Q8Z1"/>
<name>A0A3F3Q8Z1_9EURO</name>
<evidence type="ECO:0000313" key="3">
    <source>
        <dbReference type="Proteomes" id="UP000253729"/>
    </source>
</evidence>
<proteinExistence type="predicted"/>
<evidence type="ECO:0000256" key="1">
    <source>
        <dbReference type="SAM" id="MobiDB-lite"/>
    </source>
</evidence>
<dbReference type="RefSeq" id="XP_026628726.1">
    <property type="nucleotide sequence ID" value="XM_026765355.1"/>
</dbReference>
<dbReference type="GeneID" id="38133711"/>
<dbReference type="EMBL" id="KZ852039">
    <property type="protein sequence ID" value="RDH35704.1"/>
    <property type="molecule type" value="Genomic_DNA"/>
</dbReference>
<protein>
    <submittedName>
        <fullName evidence="2">Uncharacterized protein</fullName>
    </submittedName>
</protein>
<sequence>MPMTYVHTYIHTMNDMMTYQKHPDLHFQPSPPPDGKPRSIGNRSVALPPPQPRSGVTSNVAIKING</sequence>
<reference evidence="2 3" key="1">
    <citation type="submission" date="2018-07" db="EMBL/GenBank/DDBJ databases">
        <title>The genomes of Aspergillus section Nigri reveals drivers in fungal speciation.</title>
        <authorList>
            <consortium name="DOE Joint Genome Institute"/>
            <person name="Vesth T.C."/>
            <person name="Nybo J."/>
            <person name="Theobald S."/>
            <person name="Brandl J."/>
            <person name="Frisvad J.C."/>
            <person name="Nielsen K.F."/>
            <person name="Lyhne E.K."/>
            <person name="Kogle M.E."/>
            <person name="Kuo A."/>
            <person name="Riley R."/>
            <person name="Clum A."/>
            <person name="Nolan M."/>
            <person name="Lipzen A."/>
            <person name="Salamov A."/>
            <person name="Henrissat B."/>
            <person name="Wiebenga A."/>
            <person name="De vries R.P."/>
            <person name="Grigoriev I.V."/>
            <person name="Mortensen U.H."/>
            <person name="Andersen M.R."/>
            <person name="Baker S.E."/>
        </authorList>
    </citation>
    <scope>NUCLEOTIDE SEQUENCE [LARGE SCALE GENOMIC DNA]</scope>
    <source>
        <strain evidence="2 3">CBS 139.54b</strain>
    </source>
</reference>
<accession>A0A3F3Q8Z1</accession>
<gene>
    <name evidence="2" type="ORF">BDQ94DRAFT_139064</name>
</gene>
<evidence type="ECO:0000313" key="2">
    <source>
        <dbReference type="EMBL" id="RDH35704.1"/>
    </source>
</evidence>
<keyword evidence="3" id="KW-1185">Reference proteome</keyword>